<dbReference type="InterPro" id="IPR000432">
    <property type="entry name" value="DNA_mismatch_repair_MutS_C"/>
</dbReference>
<sequence length="451" mass="51454">MMFLTGTLMNFDIDRQTLNDLAIFQNNNSRQSIYNLFSHTNTIGGSEALHDMFNKPLTDPVQIRERIEVFLYIAEHNITIDLNRNDYDFVEFYLKKHYHPKPFSVITGFLEKIIHTFNNNNDYYVIKTGIESTLAILHSLINYADALQGHLPQKIQEFRSAILNTFRPEELLWLKQLIKKPNRNAADMAKADHLFRQLAYEKMKALLNVAYQLDVYQSVGLSGKKLGFTLPIVNENNARALTIQGLFHPFIANPKDNDIAFSAGRNVCFITGTNMAGKSSLLKSIGIAIYLSQIGFPVPAKHMATPTFKGLITTINLADDLEQGHSHFYKEVLRVKQVAEKLNQSEGIFVIFDELFRGTNVKDAYDASLAIIAAFAEVKTCFFLVSTHIVEVAHELSSIENINFRYMETIFEDTNPVNTYKLKEGITEERLGMWIVKNERILEIIKNALKT</sequence>
<evidence type="ECO:0000256" key="2">
    <source>
        <dbReference type="ARBA" id="ARBA00022840"/>
    </source>
</evidence>
<protein>
    <submittedName>
        <fullName evidence="5">DNA mismatch repair protein</fullName>
    </submittedName>
</protein>
<keyword evidence="3" id="KW-0238">DNA-binding</keyword>
<dbReference type="InterPro" id="IPR027417">
    <property type="entry name" value="P-loop_NTPase"/>
</dbReference>
<dbReference type="AlphaFoldDB" id="A0A5B8VVT0"/>
<dbReference type="KEGG" id="mgk:FSB76_06050"/>
<dbReference type="EMBL" id="CP042437">
    <property type="protein sequence ID" value="QEC75529.1"/>
    <property type="molecule type" value="Genomic_DNA"/>
</dbReference>
<dbReference type="GO" id="GO:0005829">
    <property type="term" value="C:cytosol"/>
    <property type="evidence" value="ECO:0007669"/>
    <property type="project" value="TreeGrafter"/>
</dbReference>
<dbReference type="Pfam" id="PF00488">
    <property type="entry name" value="MutS_V"/>
    <property type="match status" value="1"/>
</dbReference>
<evidence type="ECO:0000256" key="1">
    <source>
        <dbReference type="ARBA" id="ARBA00022741"/>
    </source>
</evidence>
<keyword evidence="2" id="KW-0067">ATP-binding</keyword>
<dbReference type="InterPro" id="IPR045076">
    <property type="entry name" value="MutS"/>
</dbReference>
<dbReference type="Gene3D" id="3.40.50.300">
    <property type="entry name" value="P-loop containing nucleotide triphosphate hydrolases"/>
    <property type="match status" value="1"/>
</dbReference>
<dbReference type="Gene3D" id="1.10.1420.10">
    <property type="match status" value="1"/>
</dbReference>
<proteinExistence type="predicted"/>
<gene>
    <name evidence="5" type="ORF">FSB76_06050</name>
</gene>
<dbReference type="GO" id="GO:0005524">
    <property type="term" value="F:ATP binding"/>
    <property type="evidence" value="ECO:0007669"/>
    <property type="project" value="UniProtKB-KW"/>
</dbReference>
<accession>A0A5B8VVT0</accession>
<dbReference type="PANTHER" id="PTHR11361">
    <property type="entry name" value="DNA MISMATCH REPAIR PROTEIN MUTS FAMILY MEMBER"/>
    <property type="match status" value="1"/>
</dbReference>
<keyword evidence="6" id="KW-1185">Reference proteome</keyword>
<evidence type="ECO:0000313" key="6">
    <source>
        <dbReference type="Proteomes" id="UP000321362"/>
    </source>
</evidence>
<dbReference type="SUPFAM" id="SSF48334">
    <property type="entry name" value="DNA repair protein MutS, domain III"/>
    <property type="match status" value="1"/>
</dbReference>
<feature type="domain" description="DNA mismatch repair proteins mutS family" evidence="4">
    <location>
        <begin position="265"/>
        <end position="450"/>
    </location>
</feature>
<evidence type="ECO:0000259" key="4">
    <source>
        <dbReference type="SMART" id="SM00534"/>
    </source>
</evidence>
<name>A0A5B8VVT0_9SPHI</name>
<evidence type="ECO:0000256" key="3">
    <source>
        <dbReference type="ARBA" id="ARBA00023125"/>
    </source>
</evidence>
<dbReference type="GO" id="GO:0140664">
    <property type="term" value="F:ATP-dependent DNA damage sensor activity"/>
    <property type="evidence" value="ECO:0007669"/>
    <property type="project" value="InterPro"/>
</dbReference>
<keyword evidence="1" id="KW-0547">Nucleotide-binding</keyword>
<dbReference type="SMART" id="SM00534">
    <property type="entry name" value="MUTSac"/>
    <property type="match status" value="1"/>
</dbReference>
<dbReference type="InterPro" id="IPR007696">
    <property type="entry name" value="DNA_mismatch_repair_MutS_core"/>
</dbReference>
<reference evidence="5 6" key="1">
    <citation type="journal article" date="2013" name="J. Microbiol.">
        <title>Mucilaginibacter ginsenosidivorax sp. nov., with ginsenoside converting activity isolated from sediment.</title>
        <authorList>
            <person name="Kim J.K."/>
            <person name="Choi T.E."/>
            <person name="Liu Q.M."/>
            <person name="Park H.Y."/>
            <person name="Yi T.H."/>
            <person name="Yoon M.H."/>
            <person name="Kim S.C."/>
            <person name="Im W.T."/>
        </authorList>
    </citation>
    <scope>NUCLEOTIDE SEQUENCE [LARGE SCALE GENOMIC DNA]</scope>
    <source>
        <strain evidence="5 6">KHI28</strain>
    </source>
</reference>
<dbReference type="InterPro" id="IPR036187">
    <property type="entry name" value="DNA_mismatch_repair_MutS_sf"/>
</dbReference>
<dbReference type="SUPFAM" id="SSF52540">
    <property type="entry name" value="P-loop containing nucleoside triphosphate hydrolases"/>
    <property type="match status" value="1"/>
</dbReference>
<dbReference type="PANTHER" id="PTHR11361:SF99">
    <property type="entry name" value="DNA MISMATCH REPAIR PROTEIN"/>
    <property type="match status" value="1"/>
</dbReference>
<dbReference type="Proteomes" id="UP000321362">
    <property type="component" value="Chromosome"/>
</dbReference>
<dbReference type="GO" id="GO:0030983">
    <property type="term" value="F:mismatched DNA binding"/>
    <property type="evidence" value="ECO:0007669"/>
    <property type="project" value="InterPro"/>
</dbReference>
<dbReference type="GO" id="GO:0006298">
    <property type="term" value="P:mismatch repair"/>
    <property type="evidence" value="ECO:0007669"/>
    <property type="project" value="InterPro"/>
</dbReference>
<organism evidence="5 6">
    <name type="scientific">Mucilaginibacter ginsenosidivorax</name>
    <dbReference type="NCBI Taxonomy" id="862126"/>
    <lineage>
        <taxon>Bacteria</taxon>
        <taxon>Pseudomonadati</taxon>
        <taxon>Bacteroidota</taxon>
        <taxon>Sphingobacteriia</taxon>
        <taxon>Sphingobacteriales</taxon>
        <taxon>Sphingobacteriaceae</taxon>
        <taxon>Mucilaginibacter</taxon>
    </lineage>
</organism>
<dbReference type="Pfam" id="PF05192">
    <property type="entry name" value="MutS_III"/>
    <property type="match status" value="1"/>
</dbReference>
<evidence type="ECO:0000313" key="5">
    <source>
        <dbReference type="EMBL" id="QEC75529.1"/>
    </source>
</evidence>